<evidence type="ECO:0000313" key="8">
    <source>
        <dbReference type="Proteomes" id="UP001138709"/>
    </source>
</evidence>
<dbReference type="Pfam" id="PF00389">
    <property type="entry name" value="2-Hacid_dh"/>
    <property type="match status" value="1"/>
</dbReference>
<evidence type="ECO:0000259" key="6">
    <source>
        <dbReference type="Pfam" id="PF02826"/>
    </source>
</evidence>
<dbReference type="EMBL" id="JAAEDL010000003">
    <property type="protein sequence ID" value="MBR0679712.1"/>
    <property type="molecule type" value="Genomic_DNA"/>
</dbReference>
<protein>
    <submittedName>
        <fullName evidence="7">2-hydroxyacid dehydrogenase</fullName>
    </submittedName>
</protein>
<dbReference type="Gene3D" id="3.40.50.720">
    <property type="entry name" value="NAD(P)-binding Rossmann-like Domain"/>
    <property type="match status" value="2"/>
</dbReference>
<reference evidence="7" key="2">
    <citation type="journal article" date="2021" name="Syst. Appl. Microbiol.">
        <title>Roseomonas hellenica sp. nov., isolated from roots of wild-growing Alkanna tinctoria.</title>
        <authorList>
            <person name="Rat A."/>
            <person name="Naranjo H.D."/>
            <person name="Lebbe L."/>
            <person name="Cnockaert M."/>
            <person name="Krigas N."/>
            <person name="Grigoriadou K."/>
            <person name="Maloupa E."/>
            <person name="Willems A."/>
        </authorList>
    </citation>
    <scope>NUCLEOTIDE SEQUENCE</scope>
    <source>
        <strain evidence="7">LMG 31228</strain>
    </source>
</reference>
<gene>
    <name evidence="7" type="ORF">GXW74_04390</name>
</gene>
<keyword evidence="2 4" id="KW-0560">Oxidoreductase</keyword>
<dbReference type="PANTHER" id="PTHR43026">
    <property type="entry name" value="2-HYDROXYACID DEHYDROGENASE HOMOLOG 1-RELATED"/>
    <property type="match status" value="1"/>
</dbReference>
<evidence type="ECO:0000259" key="5">
    <source>
        <dbReference type="Pfam" id="PF00389"/>
    </source>
</evidence>
<dbReference type="Proteomes" id="UP001138709">
    <property type="component" value="Unassembled WGS sequence"/>
</dbReference>
<organism evidence="7 8">
    <name type="scientific">Neoroseomonas eburnea</name>
    <dbReference type="NCBI Taxonomy" id="1346889"/>
    <lineage>
        <taxon>Bacteria</taxon>
        <taxon>Pseudomonadati</taxon>
        <taxon>Pseudomonadota</taxon>
        <taxon>Alphaproteobacteria</taxon>
        <taxon>Acetobacterales</taxon>
        <taxon>Acetobacteraceae</taxon>
        <taxon>Neoroseomonas</taxon>
    </lineage>
</organism>
<dbReference type="CDD" id="cd12183">
    <property type="entry name" value="LDH_like_2"/>
    <property type="match status" value="1"/>
</dbReference>
<dbReference type="RefSeq" id="WP_211845066.1">
    <property type="nucleotide sequence ID" value="NZ_JAAEDL010000003.1"/>
</dbReference>
<feature type="domain" description="D-isomer specific 2-hydroxyacid dehydrogenase NAD-binding" evidence="6">
    <location>
        <begin position="110"/>
        <end position="298"/>
    </location>
</feature>
<dbReference type="AlphaFoldDB" id="A0A9X9X7M6"/>
<comment type="similarity">
    <text evidence="1 4">Belongs to the D-isomer specific 2-hydroxyacid dehydrogenase family.</text>
</comment>
<proteinExistence type="inferred from homology"/>
<dbReference type="SUPFAM" id="SSF51735">
    <property type="entry name" value="NAD(P)-binding Rossmann-fold domains"/>
    <property type="match status" value="1"/>
</dbReference>
<keyword evidence="8" id="KW-1185">Reference proteome</keyword>
<keyword evidence="3" id="KW-0520">NAD</keyword>
<dbReference type="Pfam" id="PF02826">
    <property type="entry name" value="2-Hacid_dh_C"/>
    <property type="match status" value="1"/>
</dbReference>
<comment type="caution">
    <text evidence="7">The sequence shown here is derived from an EMBL/GenBank/DDBJ whole genome shotgun (WGS) entry which is preliminary data.</text>
</comment>
<dbReference type="PROSITE" id="PS00671">
    <property type="entry name" value="D_2_HYDROXYACID_DH_3"/>
    <property type="match status" value="1"/>
</dbReference>
<dbReference type="PROSITE" id="PS00065">
    <property type="entry name" value="D_2_HYDROXYACID_DH_1"/>
    <property type="match status" value="1"/>
</dbReference>
<dbReference type="InterPro" id="IPR006139">
    <property type="entry name" value="D-isomer_2_OHA_DH_cat_dom"/>
</dbReference>
<sequence>MRIAMFSTKPYDRRSFEAAPGAAAHEILFLEPRLAPLTAPLAAGAEAVCAFVNDDLSAPVLETLAAGGTKLVLLRCAGFNHVDLAAAERLGMAVARVPAYSPHAVAEFTIGLMLSLVRGIHRAYQRTRDGNFALEGLLGFDLHGKTAGVIGTGKIGALVARTLAAGFGCRVLAHDVHPDPALEAIGVVYTDPRSIAAQADILTLHCPLTPETRHVVRAETLALARPGLVLINTSRGGLVDTEAAIEALKSGRLGGLAMDVYEQEADLFFEDLSNEILADDVIARLLTFPNVLVTGHQAFFTAEALGAIAEVTLANARRFAAGEPLGAAEVTFAANAPRHG</sequence>
<name>A0A9X9X7M6_9PROT</name>
<dbReference type="InterPro" id="IPR029753">
    <property type="entry name" value="D-isomer_DH_CS"/>
</dbReference>
<reference evidence="7" key="1">
    <citation type="submission" date="2020-01" db="EMBL/GenBank/DDBJ databases">
        <authorList>
            <person name="Rat A."/>
        </authorList>
    </citation>
    <scope>NUCLEOTIDE SEQUENCE</scope>
    <source>
        <strain evidence="7">LMG 31228</strain>
    </source>
</reference>
<evidence type="ECO:0000256" key="2">
    <source>
        <dbReference type="ARBA" id="ARBA00023002"/>
    </source>
</evidence>
<dbReference type="GO" id="GO:0008720">
    <property type="term" value="F:D-lactate dehydrogenase (NAD+) activity"/>
    <property type="evidence" value="ECO:0007669"/>
    <property type="project" value="TreeGrafter"/>
</dbReference>
<evidence type="ECO:0000256" key="3">
    <source>
        <dbReference type="ARBA" id="ARBA00023027"/>
    </source>
</evidence>
<dbReference type="InterPro" id="IPR036291">
    <property type="entry name" value="NAD(P)-bd_dom_sf"/>
</dbReference>
<dbReference type="SUPFAM" id="SSF52283">
    <property type="entry name" value="Formate/glycerate dehydrogenase catalytic domain-like"/>
    <property type="match status" value="1"/>
</dbReference>
<evidence type="ECO:0000313" key="7">
    <source>
        <dbReference type="EMBL" id="MBR0679712.1"/>
    </source>
</evidence>
<evidence type="ECO:0000256" key="1">
    <source>
        <dbReference type="ARBA" id="ARBA00005854"/>
    </source>
</evidence>
<dbReference type="GO" id="GO:0051287">
    <property type="term" value="F:NAD binding"/>
    <property type="evidence" value="ECO:0007669"/>
    <property type="project" value="InterPro"/>
</dbReference>
<dbReference type="InterPro" id="IPR058205">
    <property type="entry name" value="D-LDH-like"/>
</dbReference>
<dbReference type="InterPro" id="IPR029752">
    <property type="entry name" value="D-isomer_DH_CS1"/>
</dbReference>
<dbReference type="InterPro" id="IPR006140">
    <property type="entry name" value="D-isomer_DH_NAD-bd"/>
</dbReference>
<evidence type="ECO:0000256" key="4">
    <source>
        <dbReference type="RuleBase" id="RU003719"/>
    </source>
</evidence>
<accession>A0A9X9X7M6</accession>
<dbReference type="PANTHER" id="PTHR43026:SF1">
    <property type="entry name" value="2-HYDROXYACID DEHYDROGENASE HOMOLOG 1-RELATED"/>
    <property type="match status" value="1"/>
</dbReference>
<feature type="domain" description="D-isomer specific 2-hydroxyacid dehydrogenase catalytic" evidence="5">
    <location>
        <begin position="4"/>
        <end position="325"/>
    </location>
</feature>